<name>A0A2A6FIA6_9HYPH</name>
<gene>
    <name evidence="1" type="ORF">CN311_07690</name>
</gene>
<proteinExistence type="predicted"/>
<sequence length="130" mass="14891">MKRRPATRLFEWERLALKGDFSAIPAPFAWDQSHRLAHFLNGYEIAGGMDRLAEISQAISAEFRQTGRWRGTALELWLCLFFQHRARRHMGLEEVDPSLDDLCDALRKALSRLSSVEADLLASRLSQHAI</sequence>
<evidence type="ECO:0000313" key="1">
    <source>
        <dbReference type="EMBL" id="PDQ21697.1"/>
    </source>
</evidence>
<dbReference type="Proteomes" id="UP000219182">
    <property type="component" value="Unassembled WGS sequence"/>
</dbReference>
<evidence type="ECO:0000313" key="2">
    <source>
        <dbReference type="Proteomes" id="UP000219182"/>
    </source>
</evidence>
<organism evidence="1 2">
    <name type="scientific">Mesorhizobium sanjuanii</name>
    <dbReference type="NCBI Taxonomy" id="2037900"/>
    <lineage>
        <taxon>Bacteria</taxon>
        <taxon>Pseudomonadati</taxon>
        <taxon>Pseudomonadota</taxon>
        <taxon>Alphaproteobacteria</taxon>
        <taxon>Hyphomicrobiales</taxon>
        <taxon>Phyllobacteriaceae</taxon>
        <taxon>Mesorhizobium</taxon>
    </lineage>
</organism>
<dbReference type="EMBL" id="NWQG01000042">
    <property type="protein sequence ID" value="PDQ21697.1"/>
    <property type="molecule type" value="Genomic_DNA"/>
</dbReference>
<dbReference type="RefSeq" id="WP_097572727.1">
    <property type="nucleotide sequence ID" value="NZ_NWQG01000042.1"/>
</dbReference>
<comment type="caution">
    <text evidence="1">The sequence shown here is derived from an EMBL/GenBank/DDBJ whole genome shotgun (WGS) entry which is preliminary data.</text>
</comment>
<dbReference type="AlphaFoldDB" id="A0A2A6FIA6"/>
<keyword evidence="2" id="KW-1185">Reference proteome</keyword>
<protein>
    <submittedName>
        <fullName evidence="1">Uncharacterized protein</fullName>
    </submittedName>
</protein>
<reference evidence="1 2" key="1">
    <citation type="submission" date="2017-09" db="EMBL/GenBank/DDBJ databases">
        <title>Mesorhizobum sanjuanii sp. nov. isolated from nodules of Lotus tenuis in saline-alkaline lowlands of Flooding Pampa.</title>
        <authorList>
            <person name="Sannazzaro A.I."/>
            <person name="Torres Tejerizo G.A."/>
            <person name="Fontana F."/>
            <person name="Cumpa Velazquez L.M."/>
            <person name="Hansen L."/>
            <person name="Pistorio M."/>
            <person name="Estrella M.J."/>
        </authorList>
    </citation>
    <scope>NUCLEOTIDE SEQUENCE [LARGE SCALE GENOMIC DNA]</scope>
    <source>
        <strain evidence="1 2">BSA136</strain>
    </source>
</reference>
<accession>A0A2A6FIA6</accession>